<evidence type="ECO:0000256" key="4">
    <source>
        <dbReference type="ARBA" id="ARBA00011901"/>
    </source>
</evidence>
<dbReference type="Gene3D" id="3.10.350.10">
    <property type="entry name" value="LysM domain"/>
    <property type="match status" value="1"/>
</dbReference>
<dbReference type="Proteomes" id="UP000077875">
    <property type="component" value="Chromosome"/>
</dbReference>
<evidence type="ECO:0000256" key="7">
    <source>
        <dbReference type="ARBA" id="ARBA00022801"/>
    </source>
</evidence>
<dbReference type="GO" id="GO:0008745">
    <property type="term" value="F:N-acetylmuramoyl-L-alanine amidase activity"/>
    <property type="evidence" value="ECO:0007669"/>
    <property type="project" value="UniProtKB-EC"/>
</dbReference>
<evidence type="ECO:0000256" key="10">
    <source>
        <dbReference type="SAM" id="MobiDB-lite"/>
    </source>
</evidence>
<evidence type="ECO:0000256" key="2">
    <source>
        <dbReference type="ARBA" id="ARBA00004418"/>
    </source>
</evidence>
<dbReference type="InterPro" id="IPR002508">
    <property type="entry name" value="MurNAc-LAA_cat"/>
</dbReference>
<dbReference type="AlphaFoldDB" id="A0A172YJY5"/>
<reference evidence="13 14" key="1">
    <citation type="submission" date="2016-04" db="EMBL/GenBank/DDBJ databases">
        <title>Complete Genome Sequence of Halotalea alkalilenta IHB B 13600.</title>
        <authorList>
            <person name="Swarnkar M.K."/>
            <person name="Sharma A."/>
            <person name="Kaushal K."/>
            <person name="Soni R."/>
            <person name="Rana S."/>
            <person name="Singh A.K."/>
            <person name="Gulati A."/>
        </authorList>
    </citation>
    <scope>NUCLEOTIDE SEQUENCE [LARGE SCALE GENOMIC DNA]</scope>
    <source>
        <strain evidence="13 14">IHB B 13600</strain>
    </source>
</reference>
<dbReference type="Gene3D" id="2.60.40.3500">
    <property type="match status" value="1"/>
</dbReference>
<protein>
    <recommendedName>
        <fullName evidence="9">N-acetylmuramoyl-L-alanine amidase AmiC</fullName>
        <ecNumber evidence="4">3.5.1.28</ecNumber>
    </recommendedName>
</protein>
<accession>A0A172YJY5</accession>
<keyword evidence="7" id="KW-0378">Hydrolase</keyword>
<keyword evidence="14" id="KW-1185">Reference proteome</keyword>
<dbReference type="Pfam" id="PF01476">
    <property type="entry name" value="LysM"/>
    <property type="match status" value="1"/>
</dbReference>
<comment type="catalytic activity">
    <reaction evidence="1">
        <text>Hydrolyzes the link between N-acetylmuramoyl residues and L-amino acid residues in certain cell-wall glycopeptides.</text>
        <dbReference type="EC" id="3.5.1.28"/>
    </reaction>
</comment>
<dbReference type="GO" id="GO:0030288">
    <property type="term" value="C:outer membrane-bounded periplasmic space"/>
    <property type="evidence" value="ECO:0007669"/>
    <property type="project" value="TreeGrafter"/>
</dbReference>
<dbReference type="Pfam" id="PF01520">
    <property type="entry name" value="Amidase_3"/>
    <property type="match status" value="1"/>
</dbReference>
<dbReference type="InterPro" id="IPR036779">
    <property type="entry name" value="LysM_dom_sf"/>
</dbReference>
<keyword evidence="8" id="KW-0961">Cell wall biogenesis/degradation</keyword>
<dbReference type="Gene3D" id="3.40.630.40">
    <property type="entry name" value="Zn-dependent exopeptidases"/>
    <property type="match status" value="1"/>
</dbReference>
<comment type="similarity">
    <text evidence="3">Belongs to the N-acetylmuramoyl-L-alanine amidase 3 family.</text>
</comment>
<evidence type="ECO:0000256" key="3">
    <source>
        <dbReference type="ARBA" id="ARBA00010860"/>
    </source>
</evidence>
<dbReference type="SUPFAM" id="SSF54106">
    <property type="entry name" value="LysM domain"/>
    <property type="match status" value="1"/>
</dbReference>
<dbReference type="GO" id="GO:0009253">
    <property type="term" value="P:peptidoglycan catabolic process"/>
    <property type="evidence" value="ECO:0007669"/>
    <property type="project" value="InterPro"/>
</dbReference>
<feature type="region of interest" description="Disordered" evidence="10">
    <location>
        <begin position="166"/>
        <end position="196"/>
    </location>
</feature>
<dbReference type="PANTHER" id="PTHR30404">
    <property type="entry name" value="N-ACETYLMURAMOYL-L-ALANINE AMIDASE"/>
    <property type="match status" value="1"/>
</dbReference>
<keyword evidence="5 11" id="KW-0732">Signal</keyword>
<dbReference type="InterPro" id="IPR050695">
    <property type="entry name" value="N-acetylmuramoyl_amidase_3"/>
</dbReference>
<gene>
    <name evidence="13" type="ORF">A5892_07950</name>
</gene>
<feature type="signal peptide" evidence="11">
    <location>
        <begin position="1"/>
        <end position="19"/>
    </location>
</feature>
<dbReference type="PANTHER" id="PTHR30404:SF0">
    <property type="entry name" value="N-ACETYLMURAMOYL-L-ALANINE AMIDASE AMIC"/>
    <property type="match status" value="1"/>
</dbReference>
<dbReference type="EC" id="3.5.1.28" evidence="4"/>
<dbReference type="SMART" id="SM00257">
    <property type="entry name" value="LysM"/>
    <property type="match status" value="1"/>
</dbReference>
<evidence type="ECO:0000256" key="6">
    <source>
        <dbReference type="ARBA" id="ARBA00022764"/>
    </source>
</evidence>
<proteinExistence type="inferred from homology"/>
<evidence type="ECO:0000313" key="14">
    <source>
        <dbReference type="Proteomes" id="UP000077875"/>
    </source>
</evidence>
<dbReference type="EMBL" id="CP015243">
    <property type="protein sequence ID" value="ANF59558.1"/>
    <property type="molecule type" value="Genomic_DNA"/>
</dbReference>
<dbReference type="InterPro" id="IPR021731">
    <property type="entry name" value="AMIN_dom"/>
</dbReference>
<feature type="domain" description="LysM" evidence="12">
    <location>
        <begin position="444"/>
        <end position="487"/>
    </location>
</feature>
<dbReference type="SUPFAM" id="SSF53187">
    <property type="entry name" value="Zn-dependent exopeptidases"/>
    <property type="match status" value="1"/>
</dbReference>
<feature type="chain" id="PRO_5008004775" description="N-acetylmuramoyl-L-alanine amidase AmiC" evidence="11">
    <location>
        <begin position="20"/>
        <end position="488"/>
    </location>
</feature>
<evidence type="ECO:0000259" key="12">
    <source>
        <dbReference type="PROSITE" id="PS51782"/>
    </source>
</evidence>
<sequence length="488" mass="52040">MLLALLFCVLVQCFQPAQAAELGNIRTWSQDGTTRVVFDLDDDVDYQVFTLDDPMRLVVDFKNTRVVGDIASAAGNEPLFESVRWGVREGHDLRVVIDLARPVVYSQFPLGPAAGATGSRLVVDLQQGQGNNGDDAVLAAARQQIGVTDADEAQRDPIAAIISQQEANARRQAASPPPSPQIAEATSPTANQGRGRDIVVVIDPGHGGKDPGAIGANGTREKDVVLAIARRLKARFDAAPGFTAKLTRDGDEFIPLRGRTEIARRNHADFFVSIHADAAKSRTPRGSSVYALSQHGATSEAARWLAQSENSADLIGGVDGDLSLNDKDEMLRGVLLDLSMTATVNASLSAGTHLLSQLGRFNRLHKSQVEQAGFVVLKSPDIPSLLVETGFISTPAEEALLGTGAHQDQLAGAIFGGINTYFQQHPPPSTYLAQQIRGGGLASGQYRVRSGDTLSSIAQRQGVTMVELKRANALETDVVRAGQVLHIP</sequence>
<evidence type="ECO:0000256" key="11">
    <source>
        <dbReference type="SAM" id="SignalP"/>
    </source>
</evidence>
<dbReference type="FunFam" id="3.40.630.40:FF:000001">
    <property type="entry name" value="N-acetylmuramoyl-L-alanine amidase"/>
    <property type="match status" value="1"/>
</dbReference>
<name>A0A172YJY5_9GAMM</name>
<keyword evidence="6" id="KW-0574">Periplasm</keyword>
<dbReference type="STRING" id="376489.A5892_07950"/>
<comment type="subcellular location">
    <subcellularLocation>
        <location evidence="2">Periplasm</location>
    </subcellularLocation>
</comment>
<evidence type="ECO:0000256" key="5">
    <source>
        <dbReference type="ARBA" id="ARBA00022729"/>
    </source>
</evidence>
<dbReference type="SMART" id="SM00646">
    <property type="entry name" value="Ami_3"/>
    <property type="match status" value="1"/>
</dbReference>
<dbReference type="KEGG" id="haa:A5892_07950"/>
<evidence type="ECO:0000256" key="9">
    <source>
        <dbReference type="ARBA" id="ARBA00074581"/>
    </source>
</evidence>
<dbReference type="Pfam" id="PF11741">
    <property type="entry name" value="AMIN"/>
    <property type="match status" value="1"/>
</dbReference>
<dbReference type="CDD" id="cd02696">
    <property type="entry name" value="MurNAc-LAA"/>
    <property type="match status" value="1"/>
</dbReference>
<organism evidence="13 14">
    <name type="scientific">Halotalea alkalilenta</name>
    <dbReference type="NCBI Taxonomy" id="376489"/>
    <lineage>
        <taxon>Bacteria</taxon>
        <taxon>Pseudomonadati</taxon>
        <taxon>Pseudomonadota</taxon>
        <taxon>Gammaproteobacteria</taxon>
        <taxon>Oceanospirillales</taxon>
        <taxon>Halomonadaceae</taxon>
        <taxon>Halotalea</taxon>
    </lineage>
</organism>
<dbReference type="CDD" id="cd00118">
    <property type="entry name" value="LysM"/>
    <property type="match status" value="1"/>
</dbReference>
<dbReference type="InterPro" id="IPR018392">
    <property type="entry name" value="LysM"/>
</dbReference>
<dbReference type="GO" id="GO:0071555">
    <property type="term" value="P:cell wall organization"/>
    <property type="evidence" value="ECO:0007669"/>
    <property type="project" value="UniProtKB-KW"/>
</dbReference>
<evidence type="ECO:0000256" key="1">
    <source>
        <dbReference type="ARBA" id="ARBA00001561"/>
    </source>
</evidence>
<dbReference type="PROSITE" id="PS51782">
    <property type="entry name" value="LYSM"/>
    <property type="match status" value="1"/>
</dbReference>
<evidence type="ECO:0000313" key="13">
    <source>
        <dbReference type="EMBL" id="ANF59558.1"/>
    </source>
</evidence>
<evidence type="ECO:0000256" key="8">
    <source>
        <dbReference type="ARBA" id="ARBA00023316"/>
    </source>
</evidence>